<keyword evidence="4" id="KW-1185">Reference proteome</keyword>
<dbReference type="AlphaFoldDB" id="A0A9Q1BV71"/>
<dbReference type="PRINTS" id="PR01301">
    <property type="entry name" value="RGSPROTEIN"/>
</dbReference>
<dbReference type="SUPFAM" id="SSF48097">
    <property type="entry name" value="Regulator of G-protein signaling, RGS"/>
    <property type="match status" value="1"/>
</dbReference>
<dbReference type="OrthoDB" id="10266999at2759"/>
<dbReference type="Gene3D" id="1.10.167.10">
    <property type="entry name" value="Regulator of G-protein Signalling 4, domain 2"/>
    <property type="match status" value="1"/>
</dbReference>
<sequence>MTAKIQPRWRLGGWPLAREYQLLIAEMRDQQRITRETTPPSSPVHHEHEPTERTNTSPANVTNQNKGSKACCFCWCCCCSCSCLTMRNTGNNNAKRDPNAEMLNGDANETPTLEEIRSWAQSFDAVMKSARGRKKFREFLRSEYSEENLMFWLACEDLQKESNSACVEEKARLIYEDFISILSPKEVSLDSKVREAVNLNMTTPDIHTFDEAQQQIYILMHRDSFPRFVNSKMFRNLMEAAASKET</sequence>
<dbReference type="SMART" id="SM00315">
    <property type="entry name" value="RGS"/>
    <property type="match status" value="1"/>
</dbReference>
<proteinExistence type="predicted"/>
<feature type="domain" description="RGS" evidence="2">
    <location>
        <begin position="122"/>
        <end position="238"/>
    </location>
</feature>
<protein>
    <submittedName>
        <fullName evidence="3">Regulator of G-protein signaling 20</fullName>
    </submittedName>
</protein>
<dbReference type="Pfam" id="PF00615">
    <property type="entry name" value="RGS"/>
    <property type="match status" value="1"/>
</dbReference>
<dbReference type="EMBL" id="JAIZAY010000011">
    <property type="protein sequence ID" value="KAJ8033234.1"/>
    <property type="molecule type" value="Genomic_DNA"/>
</dbReference>
<evidence type="ECO:0000256" key="1">
    <source>
        <dbReference type="SAM" id="MobiDB-lite"/>
    </source>
</evidence>
<name>A0A9Q1BV71_HOLLE</name>
<dbReference type="InterPro" id="IPR016137">
    <property type="entry name" value="RGS"/>
</dbReference>
<dbReference type="PANTHER" id="PTHR10845:SF192">
    <property type="entry name" value="DOUBLE HIT, ISOFORM B"/>
    <property type="match status" value="1"/>
</dbReference>
<gene>
    <name evidence="3" type="ORF">HOLleu_23407</name>
</gene>
<comment type="caution">
    <text evidence="3">The sequence shown here is derived from an EMBL/GenBank/DDBJ whole genome shotgun (WGS) entry which is preliminary data.</text>
</comment>
<reference evidence="3" key="1">
    <citation type="submission" date="2021-10" db="EMBL/GenBank/DDBJ databases">
        <title>Tropical sea cucumber genome reveals ecological adaptation and Cuvierian tubules defense mechanism.</title>
        <authorList>
            <person name="Chen T."/>
        </authorList>
    </citation>
    <scope>NUCLEOTIDE SEQUENCE</scope>
    <source>
        <strain evidence="3">Nanhai2018</strain>
        <tissue evidence="3">Muscle</tissue>
    </source>
</reference>
<dbReference type="PANTHER" id="PTHR10845">
    <property type="entry name" value="REGULATOR OF G PROTEIN SIGNALING"/>
    <property type="match status" value="1"/>
</dbReference>
<dbReference type="InterPro" id="IPR036305">
    <property type="entry name" value="RGS_sf"/>
</dbReference>
<dbReference type="PROSITE" id="PS50132">
    <property type="entry name" value="RGS"/>
    <property type="match status" value="1"/>
</dbReference>
<dbReference type="InterPro" id="IPR044926">
    <property type="entry name" value="RGS_subdomain_2"/>
</dbReference>
<organism evidence="3 4">
    <name type="scientific">Holothuria leucospilota</name>
    <name type="common">Black long sea cucumber</name>
    <name type="synonym">Mertensiothuria leucospilota</name>
    <dbReference type="NCBI Taxonomy" id="206669"/>
    <lineage>
        <taxon>Eukaryota</taxon>
        <taxon>Metazoa</taxon>
        <taxon>Echinodermata</taxon>
        <taxon>Eleutherozoa</taxon>
        <taxon>Echinozoa</taxon>
        <taxon>Holothuroidea</taxon>
        <taxon>Aspidochirotacea</taxon>
        <taxon>Aspidochirotida</taxon>
        <taxon>Holothuriidae</taxon>
        <taxon>Holothuria</taxon>
    </lineage>
</organism>
<dbReference type="FunFam" id="1.10.167.10:FF:000001">
    <property type="entry name" value="Putative regulator of g-protein signaling 12"/>
    <property type="match status" value="1"/>
</dbReference>
<accession>A0A9Q1BV71</accession>
<evidence type="ECO:0000313" key="4">
    <source>
        <dbReference type="Proteomes" id="UP001152320"/>
    </source>
</evidence>
<evidence type="ECO:0000259" key="2">
    <source>
        <dbReference type="PROSITE" id="PS50132"/>
    </source>
</evidence>
<dbReference type="Proteomes" id="UP001152320">
    <property type="component" value="Chromosome 11"/>
</dbReference>
<feature type="region of interest" description="Disordered" evidence="1">
    <location>
        <begin position="32"/>
        <end position="61"/>
    </location>
</feature>
<evidence type="ECO:0000313" key="3">
    <source>
        <dbReference type="EMBL" id="KAJ8033234.1"/>
    </source>
</evidence>